<proteinExistence type="predicted"/>
<organism evidence="1 2">
    <name type="scientific">Nicotiana attenuata</name>
    <name type="common">Coyote tobacco</name>
    <dbReference type="NCBI Taxonomy" id="49451"/>
    <lineage>
        <taxon>Eukaryota</taxon>
        <taxon>Viridiplantae</taxon>
        <taxon>Streptophyta</taxon>
        <taxon>Embryophyta</taxon>
        <taxon>Tracheophyta</taxon>
        <taxon>Spermatophyta</taxon>
        <taxon>Magnoliopsida</taxon>
        <taxon>eudicotyledons</taxon>
        <taxon>Gunneridae</taxon>
        <taxon>Pentapetalae</taxon>
        <taxon>asterids</taxon>
        <taxon>lamiids</taxon>
        <taxon>Solanales</taxon>
        <taxon>Solanaceae</taxon>
        <taxon>Nicotianoideae</taxon>
        <taxon>Nicotianeae</taxon>
        <taxon>Nicotiana</taxon>
    </lineage>
</organism>
<protein>
    <submittedName>
        <fullName evidence="1">Uncharacterized protein</fullName>
    </submittedName>
</protein>
<dbReference type="AlphaFoldDB" id="A0A1J6II43"/>
<gene>
    <name evidence="1" type="ORF">A4A49_18521</name>
</gene>
<reference evidence="1" key="1">
    <citation type="submission" date="2016-11" db="EMBL/GenBank/DDBJ databases">
        <title>The genome of Nicotiana attenuata.</title>
        <authorList>
            <person name="Xu S."/>
            <person name="Brockmoeller T."/>
            <person name="Gaquerel E."/>
            <person name="Navarro A."/>
            <person name="Kuhl H."/>
            <person name="Gase K."/>
            <person name="Ling Z."/>
            <person name="Zhou W."/>
            <person name="Kreitzer C."/>
            <person name="Stanke M."/>
            <person name="Tang H."/>
            <person name="Lyons E."/>
            <person name="Pandey P."/>
            <person name="Pandey S.P."/>
            <person name="Timmermann B."/>
            <person name="Baldwin I.T."/>
        </authorList>
    </citation>
    <scope>NUCLEOTIDE SEQUENCE [LARGE SCALE GENOMIC DNA]</scope>
    <source>
        <strain evidence="1">UT</strain>
    </source>
</reference>
<keyword evidence="2" id="KW-1185">Reference proteome</keyword>
<accession>A0A1J6II43</accession>
<dbReference type="Proteomes" id="UP000187609">
    <property type="component" value="Unassembled WGS sequence"/>
</dbReference>
<name>A0A1J6II43_NICAT</name>
<comment type="caution">
    <text evidence="1">The sequence shown here is derived from an EMBL/GenBank/DDBJ whole genome shotgun (WGS) entry which is preliminary data.</text>
</comment>
<sequence>MEFEQTKDVFNQAQHGRNLKLQEKVMFKAKRTYSEKELYISRRLAHFSLAIFHDLRLSDIKFYSKVGMVCKIKQSTKLKI</sequence>
<evidence type="ECO:0000313" key="1">
    <source>
        <dbReference type="EMBL" id="OIT04749.1"/>
    </source>
</evidence>
<evidence type="ECO:0000313" key="2">
    <source>
        <dbReference type="Proteomes" id="UP000187609"/>
    </source>
</evidence>
<dbReference type="EMBL" id="MJEQ01037185">
    <property type="protein sequence ID" value="OIT04749.1"/>
    <property type="molecule type" value="Genomic_DNA"/>
</dbReference>
<dbReference type="Gramene" id="OIT04749">
    <property type="protein sequence ID" value="OIT04749"/>
    <property type="gene ID" value="A4A49_18521"/>
</dbReference>